<dbReference type="SUPFAM" id="SSF51569">
    <property type="entry name" value="Aldolase"/>
    <property type="match status" value="1"/>
</dbReference>
<dbReference type="PANTHER" id="PTHR42880">
    <property type="entry name" value="HOMOCITRATE SYNTHASE"/>
    <property type="match status" value="1"/>
</dbReference>
<comment type="catalytic activity">
    <reaction evidence="6 8">
        <text>acetyl-CoA + 2-oxoglutarate + H2O = (2R)-homocitrate + CoA + H(+)</text>
        <dbReference type="Rhea" id="RHEA:12929"/>
        <dbReference type="ChEBI" id="CHEBI:15377"/>
        <dbReference type="ChEBI" id="CHEBI:15378"/>
        <dbReference type="ChEBI" id="CHEBI:16810"/>
        <dbReference type="ChEBI" id="CHEBI:57287"/>
        <dbReference type="ChEBI" id="CHEBI:57288"/>
        <dbReference type="ChEBI" id="CHEBI:58884"/>
        <dbReference type="EC" id="2.3.3.14"/>
    </reaction>
</comment>
<dbReference type="InterPro" id="IPR013477">
    <property type="entry name" value="NifV/FrbC"/>
</dbReference>
<dbReference type="PROSITE" id="PS00815">
    <property type="entry name" value="AIPM_HOMOCIT_SYNTH_1"/>
    <property type="match status" value="1"/>
</dbReference>
<dbReference type="Gene3D" id="1.10.238.260">
    <property type="match status" value="1"/>
</dbReference>
<dbReference type="RefSeq" id="WP_095492460.1">
    <property type="nucleotide sequence ID" value="NZ_NPKJ01000037.1"/>
</dbReference>
<dbReference type="Gene3D" id="3.20.20.70">
    <property type="entry name" value="Aldolase class I"/>
    <property type="match status" value="1"/>
</dbReference>
<comment type="function">
    <text evidence="1 8">This protein is a Fe-Mo-cofactor biosynthetic component.</text>
</comment>
<evidence type="ECO:0000256" key="2">
    <source>
        <dbReference type="ARBA" id="ARBA00006154"/>
    </source>
</evidence>
<keyword evidence="5 7" id="KW-0808">Transferase</keyword>
<gene>
    <name evidence="11" type="primary">nifV</name>
    <name evidence="11" type="ORF">CIT26_10190</name>
</gene>
<dbReference type="GO" id="GO:0019752">
    <property type="term" value="P:carboxylic acid metabolic process"/>
    <property type="evidence" value="ECO:0007669"/>
    <property type="project" value="UniProtKB-UniRule"/>
</dbReference>
<evidence type="ECO:0000313" key="11">
    <source>
        <dbReference type="EMBL" id="PAQ09938.1"/>
    </source>
</evidence>
<accession>A0A271LS09</accession>
<evidence type="ECO:0000256" key="3">
    <source>
        <dbReference type="ARBA" id="ARBA00012974"/>
    </source>
</evidence>
<evidence type="ECO:0000256" key="9">
    <source>
        <dbReference type="SAM" id="MobiDB-lite"/>
    </source>
</evidence>
<dbReference type="NCBIfam" id="TIGR02660">
    <property type="entry name" value="nifV_homocitr"/>
    <property type="match status" value="1"/>
</dbReference>
<sequence>MKRQVFLNDTTLRDGEQAPGVVFTTVEKLEIAVSLAASGVPEIEIGTPAMGADEIEAIRAAVAKRLPVRLTAWCRMTSQDLEAAIESGVPAVNLSLPASDIQLAAKLGLDQTAALQIIEHMVGCAAARGLFVAVGCEDASRADRDHLARVIETAARAGASRVRLADTVGVLDPFSTFEIVARVAAQSPIDVEFHGHNDLGLATANTLAAIRAGARHASVTVLGLGERAGNAALEEVATAMAVLDGADTGIDLTALPDLAAHVARAARRPTAAIKPVVGGDVFTHESGIHVAGLLKDSRSYQGLDPALVGRCRRIVIGKHSGATAIAHVLSESGRDLDPDLAAAMVARVRRKAAETKSTVTATQLVELYDKMTSEACLAGSSHFIPPTADCAQVSPATNAPTPQFSDQGECNELFR</sequence>
<reference evidence="11 12" key="1">
    <citation type="submission" date="2017-08" db="EMBL/GenBank/DDBJ databases">
        <title>Mesorhizobium wenxinae sp. nov., a novel rhizobial species isolated from root nodules of chickpea (Cicer arietinum L.).</title>
        <authorList>
            <person name="Zhang J."/>
        </authorList>
    </citation>
    <scope>NUCLEOTIDE SEQUENCE [LARGE SCALE GENOMIC DNA]</scope>
    <source>
        <strain evidence="11 12">SDW018</strain>
    </source>
</reference>
<evidence type="ECO:0000259" key="10">
    <source>
        <dbReference type="PROSITE" id="PS50991"/>
    </source>
</evidence>
<dbReference type="GO" id="GO:0009399">
    <property type="term" value="P:nitrogen fixation"/>
    <property type="evidence" value="ECO:0007669"/>
    <property type="project" value="UniProtKB-UniRule"/>
</dbReference>
<dbReference type="EC" id="2.3.3.14" evidence="3 8"/>
<evidence type="ECO:0000256" key="4">
    <source>
        <dbReference type="ARBA" id="ARBA00020735"/>
    </source>
</evidence>
<evidence type="ECO:0000256" key="5">
    <source>
        <dbReference type="ARBA" id="ARBA00022679"/>
    </source>
</evidence>
<dbReference type="Pfam" id="PF22617">
    <property type="entry name" value="HCS_D2"/>
    <property type="match status" value="1"/>
</dbReference>
<feature type="domain" description="Pyruvate carboxyltransferase" evidence="10">
    <location>
        <begin position="5"/>
        <end position="256"/>
    </location>
</feature>
<dbReference type="Pfam" id="PF00682">
    <property type="entry name" value="HMGL-like"/>
    <property type="match status" value="1"/>
</dbReference>
<keyword evidence="12" id="KW-1185">Reference proteome</keyword>
<comment type="similarity">
    <text evidence="2 7">Belongs to the alpha-IPM synthase/homocitrate synthase family.</text>
</comment>
<keyword evidence="8" id="KW-0535">Nitrogen fixation</keyword>
<protein>
    <recommendedName>
        <fullName evidence="4 8">Homocitrate synthase</fullName>
        <ecNumber evidence="3 8">2.3.3.14</ecNumber>
    </recommendedName>
</protein>
<dbReference type="AlphaFoldDB" id="A0A271LS09"/>
<proteinExistence type="inferred from homology"/>
<dbReference type="Proteomes" id="UP000216442">
    <property type="component" value="Unassembled WGS sequence"/>
</dbReference>
<dbReference type="InterPro" id="IPR013785">
    <property type="entry name" value="Aldolase_TIM"/>
</dbReference>
<dbReference type="PANTHER" id="PTHR42880:SF1">
    <property type="entry name" value="ISOPROPYLMALATE_HOMOCITRATE_CITRAMALATE SYNTHASE FAMILY PROTEIN"/>
    <property type="match status" value="1"/>
</dbReference>
<dbReference type="InterPro" id="IPR000891">
    <property type="entry name" value="PYR_CT"/>
</dbReference>
<evidence type="ECO:0000256" key="1">
    <source>
        <dbReference type="ARBA" id="ARBA00003050"/>
    </source>
</evidence>
<dbReference type="CDD" id="cd07939">
    <property type="entry name" value="DRE_TIM_NifV"/>
    <property type="match status" value="1"/>
</dbReference>
<feature type="compositionally biased region" description="Polar residues" evidence="9">
    <location>
        <begin position="395"/>
        <end position="408"/>
    </location>
</feature>
<name>A0A271LS09_9HYPH</name>
<evidence type="ECO:0000256" key="6">
    <source>
        <dbReference type="ARBA" id="ARBA00048019"/>
    </source>
</evidence>
<comment type="caution">
    <text evidence="11">The sequence shown here is derived from an EMBL/GenBank/DDBJ whole genome shotgun (WGS) entry which is preliminary data.</text>
</comment>
<evidence type="ECO:0000256" key="7">
    <source>
        <dbReference type="RuleBase" id="RU003523"/>
    </source>
</evidence>
<dbReference type="PROSITE" id="PS50991">
    <property type="entry name" value="PYR_CT"/>
    <property type="match status" value="1"/>
</dbReference>
<dbReference type="EMBL" id="NPKJ01000037">
    <property type="protein sequence ID" value="PAQ09938.1"/>
    <property type="molecule type" value="Genomic_DNA"/>
</dbReference>
<organism evidence="11 12">
    <name type="scientific">Mesorhizobium temperatum</name>
    <dbReference type="NCBI Taxonomy" id="241416"/>
    <lineage>
        <taxon>Bacteria</taxon>
        <taxon>Pseudomonadati</taxon>
        <taxon>Pseudomonadota</taxon>
        <taxon>Alphaproteobacteria</taxon>
        <taxon>Hyphomicrobiales</taxon>
        <taxon>Phyllobacteriaceae</taxon>
        <taxon>Mesorhizobium</taxon>
    </lineage>
</organism>
<feature type="region of interest" description="Disordered" evidence="9">
    <location>
        <begin position="395"/>
        <end position="415"/>
    </location>
</feature>
<dbReference type="OrthoDB" id="9803573at2"/>
<dbReference type="PROSITE" id="PS00816">
    <property type="entry name" value="AIPM_HOMOCIT_SYNTH_2"/>
    <property type="match status" value="1"/>
</dbReference>
<dbReference type="InterPro" id="IPR054691">
    <property type="entry name" value="LeuA/HCS_post-cat"/>
</dbReference>
<evidence type="ECO:0000256" key="8">
    <source>
        <dbReference type="RuleBase" id="RU367143"/>
    </source>
</evidence>
<dbReference type="GO" id="GO:0004410">
    <property type="term" value="F:homocitrate synthase activity"/>
    <property type="evidence" value="ECO:0007669"/>
    <property type="project" value="UniProtKB-UniRule"/>
</dbReference>
<dbReference type="InterPro" id="IPR002034">
    <property type="entry name" value="AIPM/Hcit_synth_CS"/>
</dbReference>
<evidence type="ECO:0000313" key="12">
    <source>
        <dbReference type="Proteomes" id="UP000216442"/>
    </source>
</evidence>